<reference evidence="5" key="1">
    <citation type="submission" date="2025-08" db="UniProtKB">
        <authorList>
            <consortium name="RefSeq"/>
        </authorList>
    </citation>
    <scope>IDENTIFICATION</scope>
</reference>
<dbReference type="PROSITE" id="PS00741">
    <property type="entry name" value="DH_1"/>
    <property type="match status" value="1"/>
</dbReference>
<feature type="region of interest" description="Disordered" evidence="1">
    <location>
        <begin position="391"/>
        <end position="413"/>
    </location>
</feature>
<evidence type="ECO:0000256" key="1">
    <source>
        <dbReference type="SAM" id="MobiDB-lite"/>
    </source>
</evidence>
<dbReference type="GO" id="GO:0000281">
    <property type="term" value="P:mitotic cytokinesis"/>
    <property type="evidence" value="ECO:0007669"/>
    <property type="project" value="TreeGrafter"/>
</dbReference>
<dbReference type="Gene3D" id="3.40.50.10190">
    <property type="entry name" value="BRCT domain"/>
    <property type="match status" value="3"/>
</dbReference>
<dbReference type="CDD" id="cd00160">
    <property type="entry name" value="RhoGEF"/>
    <property type="match status" value="1"/>
</dbReference>
<dbReference type="InterPro" id="IPR000219">
    <property type="entry name" value="DH_dom"/>
</dbReference>
<dbReference type="InterPro" id="IPR011993">
    <property type="entry name" value="PH-like_dom_sf"/>
</dbReference>
<dbReference type="Proteomes" id="UP000694845">
    <property type="component" value="Unplaced"/>
</dbReference>
<proteinExistence type="predicted"/>
<dbReference type="SMART" id="SM00292">
    <property type="entry name" value="BRCT"/>
    <property type="match status" value="2"/>
</dbReference>
<dbReference type="CTD" id="1894"/>
<dbReference type="CDD" id="cd17732">
    <property type="entry name" value="BRCT_Ect2_rpt2"/>
    <property type="match status" value="1"/>
</dbReference>
<dbReference type="InterPro" id="IPR001331">
    <property type="entry name" value="GDS_CDC24_CS"/>
</dbReference>
<evidence type="ECO:0000313" key="5">
    <source>
        <dbReference type="RefSeq" id="XP_022098002.1"/>
    </source>
</evidence>
<dbReference type="GeneID" id="110983228"/>
<dbReference type="Pfam" id="PF00621">
    <property type="entry name" value="RhoGEF"/>
    <property type="match status" value="1"/>
</dbReference>
<dbReference type="PANTHER" id="PTHR16777:SF2">
    <property type="entry name" value="PROTEIN ECT2"/>
    <property type="match status" value="1"/>
</dbReference>
<dbReference type="PROSITE" id="PS50172">
    <property type="entry name" value="BRCT"/>
    <property type="match status" value="2"/>
</dbReference>
<dbReference type="SUPFAM" id="SSF52113">
    <property type="entry name" value="BRCT domain"/>
    <property type="match status" value="2"/>
</dbReference>
<dbReference type="OrthoDB" id="9997817at2759"/>
<dbReference type="GO" id="GO:2000431">
    <property type="term" value="P:regulation of cytokinesis, actomyosin contractile ring assembly"/>
    <property type="evidence" value="ECO:0007669"/>
    <property type="project" value="InterPro"/>
</dbReference>
<dbReference type="AlphaFoldDB" id="A0A8B7YZ86"/>
<dbReference type="GO" id="GO:0035556">
    <property type="term" value="P:intracellular signal transduction"/>
    <property type="evidence" value="ECO:0007669"/>
    <property type="project" value="InterPro"/>
</dbReference>
<dbReference type="InterPro" id="IPR035899">
    <property type="entry name" value="DBL_dom_sf"/>
</dbReference>
<dbReference type="RefSeq" id="XP_022098002.1">
    <property type="nucleotide sequence ID" value="XM_022242310.1"/>
</dbReference>
<dbReference type="Pfam" id="PF21243">
    <property type="entry name" value="ECT2_BRCT0"/>
    <property type="match status" value="1"/>
</dbReference>
<dbReference type="InterPro" id="IPR001357">
    <property type="entry name" value="BRCT_dom"/>
</dbReference>
<protein>
    <submittedName>
        <fullName evidence="5">Protein ECT2-like</fullName>
    </submittedName>
</protein>
<dbReference type="KEGG" id="aplc:110983228"/>
<dbReference type="InterPro" id="IPR026817">
    <property type="entry name" value="Ect2"/>
</dbReference>
<gene>
    <name evidence="5" type="primary">LOC110983228</name>
</gene>
<feature type="region of interest" description="Disordered" evidence="1">
    <location>
        <begin position="345"/>
        <end position="372"/>
    </location>
</feature>
<dbReference type="Gene3D" id="1.20.900.10">
    <property type="entry name" value="Dbl homology (DH) domain"/>
    <property type="match status" value="1"/>
</dbReference>
<dbReference type="Gene3D" id="2.30.29.30">
    <property type="entry name" value="Pleckstrin-homology domain (PH domain)/Phosphotyrosine-binding domain (PTB)"/>
    <property type="match status" value="1"/>
</dbReference>
<dbReference type="GO" id="GO:0007399">
    <property type="term" value="P:nervous system development"/>
    <property type="evidence" value="ECO:0007669"/>
    <property type="project" value="TreeGrafter"/>
</dbReference>
<dbReference type="GO" id="GO:0005634">
    <property type="term" value="C:nucleus"/>
    <property type="evidence" value="ECO:0007669"/>
    <property type="project" value="InterPro"/>
</dbReference>
<sequence length="899" mass="101137">MAAFTPANMANMTNELSDVTASSSVSMSVTSVQDQDADCEYRVCLVGEKTVDNQQLLQDLQTLSLPFTTSETGIENVMEPAGVETIFVLDEFEGEAFENLRRSGCKILGPPVTYQCAANKQPLPFTSRPLYCCHMSQLVICFTGFVEKEELKRLAELVHHMGGSVRRDFSTKVTHLVANATTGNKFRVAVSLGTPVMTKEWIYTAWQNRHDTQISATTEAMLQYKMPPFFHCVLSFVGFSADEQKHMEEVTVTQGGTHVAIGGTNCTHLVIENNATIEMATNHDVKLVKQEWFWASVQMDACADETLYMYHKTVGSDEVPKTPGTTPVMHTSRKRRRLKESLAALSQENDDLASPRMPSKRRSSTLHVHDPSTVMSMSASSLLDATPDESLAGNEPCTPMQVDDTPVTRSTPEKPISKRHLTAMELLQTEANYVGILRTILTVFKEPLEKEQTGGPILDQEEIKTIFSKIPEIHEVHQRLQEDLEKLLDDYSEDKSIAEIIIKHSADIMKAYPAFVNFFELSKQTVIECDKQKPRFHAFLKICQSKPECGRQTLTELLIRPVQRLPSMILLLSDLHKRTPEGHTEWKQLSQALDSLRKVAEHINEDKRKTEGHTQMFEVINDIEDVPPHLLSAHRSFIMRADMTEIGDKENGKGENFSEKGGNISMFLFSDTLEICKRRGKPGTSFKSPHSSKAPQKFYKHIELVPLSHIRRILDVQETEECKNTFAILCKPPMDTTERLDHLYLFTLIREEPKKEDWLKTLCKHIANVTCKTDAENFLTKITPEELEITKSDFDKGKLTKAMRRARRATRKVGRTFSFNKTPRRTLQRAASTTTLNMSPMVTKVDLAHPAEHMDLTGARLASTSSLNAKVTSPLSTLPPCTPGKLKSVTYGSSSANWL</sequence>
<keyword evidence="4" id="KW-1185">Reference proteome</keyword>
<accession>A0A8B7YZ86</accession>
<feature type="domain" description="BRCT" evidence="3">
    <location>
        <begin position="135"/>
        <end position="203"/>
    </location>
</feature>
<dbReference type="PROSITE" id="PS50010">
    <property type="entry name" value="DH_2"/>
    <property type="match status" value="1"/>
</dbReference>
<evidence type="ECO:0000313" key="4">
    <source>
        <dbReference type="Proteomes" id="UP000694845"/>
    </source>
</evidence>
<organism evidence="4 5">
    <name type="scientific">Acanthaster planci</name>
    <name type="common">Crown-of-thorns starfish</name>
    <dbReference type="NCBI Taxonomy" id="133434"/>
    <lineage>
        <taxon>Eukaryota</taxon>
        <taxon>Metazoa</taxon>
        <taxon>Echinodermata</taxon>
        <taxon>Eleutherozoa</taxon>
        <taxon>Asterozoa</taxon>
        <taxon>Asteroidea</taxon>
        <taxon>Valvatacea</taxon>
        <taxon>Valvatida</taxon>
        <taxon>Acanthasteridae</taxon>
        <taxon>Acanthaster</taxon>
    </lineage>
</organism>
<evidence type="ECO:0000259" key="3">
    <source>
        <dbReference type="PROSITE" id="PS50172"/>
    </source>
</evidence>
<feature type="domain" description="BRCT" evidence="3">
    <location>
        <begin position="224"/>
        <end position="310"/>
    </location>
</feature>
<dbReference type="CDD" id="cd01229">
    <property type="entry name" value="PH_Ect2"/>
    <property type="match status" value="1"/>
</dbReference>
<dbReference type="InterPro" id="IPR049396">
    <property type="entry name" value="ECT2_BRCT0"/>
</dbReference>
<dbReference type="SUPFAM" id="SSF50729">
    <property type="entry name" value="PH domain-like"/>
    <property type="match status" value="1"/>
</dbReference>
<dbReference type="GO" id="GO:0005938">
    <property type="term" value="C:cell cortex"/>
    <property type="evidence" value="ECO:0007669"/>
    <property type="project" value="TreeGrafter"/>
</dbReference>
<dbReference type="SMART" id="SM00325">
    <property type="entry name" value="RhoGEF"/>
    <property type="match status" value="1"/>
</dbReference>
<dbReference type="GO" id="GO:0005085">
    <property type="term" value="F:guanyl-nucleotide exchange factor activity"/>
    <property type="evidence" value="ECO:0007669"/>
    <property type="project" value="InterPro"/>
</dbReference>
<dbReference type="SUPFAM" id="SSF48065">
    <property type="entry name" value="DBL homology domain (DH-domain)"/>
    <property type="match status" value="1"/>
</dbReference>
<dbReference type="InterPro" id="IPR049395">
    <property type="entry name" value="ECT2_PH"/>
</dbReference>
<dbReference type="Pfam" id="PF21242">
    <property type="entry name" value="ECT2_PH"/>
    <property type="match status" value="1"/>
</dbReference>
<dbReference type="OMA" id="PIYDVHK"/>
<dbReference type="Pfam" id="PF12738">
    <property type="entry name" value="PTCB-BRCT"/>
    <property type="match status" value="1"/>
</dbReference>
<dbReference type="PANTHER" id="PTHR16777">
    <property type="entry name" value="PROTEIN ECT2"/>
    <property type="match status" value="1"/>
</dbReference>
<evidence type="ECO:0000259" key="2">
    <source>
        <dbReference type="PROSITE" id="PS50010"/>
    </source>
</evidence>
<name>A0A8B7YZ86_ACAPL</name>
<feature type="domain" description="DH" evidence="2">
    <location>
        <begin position="418"/>
        <end position="606"/>
    </location>
</feature>
<dbReference type="GO" id="GO:0005096">
    <property type="term" value="F:GTPase activator activity"/>
    <property type="evidence" value="ECO:0007669"/>
    <property type="project" value="InterPro"/>
</dbReference>
<dbReference type="CDD" id="cd17733">
    <property type="entry name" value="BRCT_Ect2_rpt1"/>
    <property type="match status" value="1"/>
</dbReference>
<dbReference type="InterPro" id="IPR036420">
    <property type="entry name" value="BRCT_dom_sf"/>
</dbReference>